<gene>
    <name evidence="1" type="ORF">NDU88_003253</name>
</gene>
<dbReference type="Gene3D" id="3.30.70.1820">
    <property type="entry name" value="L1 transposable element, RRM domain"/>
    <property type="match status" value="1"/>
</dbReference>
<organism evidence="1 2">
    <name type="scientific">Pleurodeles waltl</name>
    <name type="common">Iberian ribbed newt</name>
    <dbReference type="NCBI Taxonomy" id="8319"/>
    <lineage>
        <taxon>Eukaryota</taxon>
        <taxon>Metazoa</taxon>
        <taxon>Chordata</taxon>
        <taxon>Craniata</taxon>
        <taxon>Vertebrata</taxon>
        <taxon>Euteleostomi</taxon>
        <taxon>Amphibia</taxon>
        <taxon>Batrachia</taxon>
        <taxon>Caudata</taxon>
        <taxon>Salamandroidea</taxon>
        <taxon>Salamandridae</taxon>
        <taxon>Pleurodelinae</taxon>
        <taxon>Pleurodeles</taxon>
    </lineage>
</organism>
<accession>A0AAV7W5G1</accession>
<sequence>MVPCRLRCGTAPTVRDIAGEYHSTIHCTSDVATVPDTVCGTRGCSCAPGTAGEPLRAELLAAIQGSTVALKGRIETVAMEVNLLWVDLRKVSEKVKVAEGSIVEMQTEVGSLRKQTVQINSTVGRLEARLEDAEGRVFVVERAHKALVAPPRPGTPQRAIIARLLNYKDRYCILRAAQES</sequence>
<name>A0AAV7W5G1_PLEWA</name>
<proteinExistence type="predicted"/>
<evidence type="ECO:0000313" key="1">
    <source>
        <dbReference type="EMBL" id="KAJ1207863.1"/>
    </source>
</evidence>
<comment type="caution">
    <text evidence="1">The sequence shown here is derived from an EMBL/GenBank/DDBJ whole genome shotgun (WGS) entry which is preliminary data.</text>
</comment>
<keyword evidence="2" id="KW-1185">Reference proteome</keyword>
<dbReference type="EMBL" id="JANPWB010000002">
    <property type="protein sequence ID" value="KAJ1207863.1"/>
    <property type="molecule type" value="Genomic_DNA"/>
</dbReference>
<evidence type="ECO:0000313" key="2">
    <source>
        <dbReference type="Proteomes" id="UP001066276"/>
    </source>
</evidence>
<dbReference type="Proteomes" id="UP001066276">
    <property type="component" value="Chromosome 1_2"/>
</dbReference>
<protein>
    <submittedName>
        <fullName evidence="1">Uncharacterized protein</fullName>
    </submittedName>
</protein>
<dbReference type="AlphaFoldDB" id="A0AAV7W5G1"/>
<reference evidence="1" key="1">
    <citation type="journal article" date="2022" name="bioRxiv">
        <title>Sequencing and chromosome-scale assembly of the giantPleurodeles waltlgenome.</title>
        <authorList>
            <person name="Brown T."/>
            <person name="Elewa A."/>
            <person name="Iarovenko S."/>
            <person name="Subramanian E."/>
            <person name="Araus A.J."/>
            <person name="Petzold A."/>
            <person name="Susuki M."/>
            <person name="Suzuki K.-i.T."/>
            <person name="Hayashi T."/>
            <person name="Toyoda A."/>
            <person name="Oliveira C."/>
            <person name="Osipova E."/>
            <person name="Leigh N.D."/>
            <person name="Simon A."/>
            <person name="Yun M.H."/>
        </authorList>
    </citation>
    <scope>NUCLEOTIDE SEQUENCE</scope>
    <source>
        <strain evidence="1">20211129_DDA</strain>
        <tissue evidence="1">Liver</tissue>
    </source>
</reference>